<name>A0A5C3PLY4_9APHY</name>
<feature type="region of interest" description="Disordered" evidence="1">
    <location>
        <begin position="656"/>
        <end position="691"/>
    </location>
</feature>
<evidence type="ECO:0000256" key="1">
    <source>
        <dbReference type="SAM" id="MobiDB-lite"/>
    </source>
</evidence>
<feature type="compositionally biased region" description="Low complexity" evidence="1">
    <location>
        <begin position="39"/>
        <end position="49"/>
    </location>
</feature>
<feature type="region of interest" description="Disordered" evidence="1">
    <location>
        <begin position="1"/>
        <end position="473"/>
    </location>
</feature>
<feature type="compositionally biased region" description="Low complexity" evidence="1">
    <location>
        <begin position="569"/>
        <end position="601"/>
    </location>
</feature>
<feature type="compositionally biased region" description="Low complexity" evidence="1">
    <location>
        <begin position="540"/>
        <end position="556"/>
    </location>
</feature>
<feature type="compositionally biased region" description="Polar residues" evidence="1">
    <location>
        <begin position="518"/>
        <end position="535"/>
    </location>
</feature>
<dbReference type="EMBL" id="ML211042">
    <property type="protein sequence ID" value="TFK90556.1"/>
    <property type="molecule type" value="Genomic_DNA"/>
</dbReference>
<reference evidence="2 3" key="1">
    <citation type="journal article" date="2019" name="Nat. Ecol. Evol.">
        <title>Megaphylogeny resolves global patterns of mushroom evolution.</title>
        <authorList>
            <person name="Varga T."/>
            <person name="Krizsan K."/>
            <person name="Foldi C."/>
            <person name="Dima B."/>
            <person name="Sanchez-Garcia M."/>
            <person name="Sanchez-Ramirez S."/>
            <person name="Szollosi G.J."/>
            <person name="Szarkandi J.G."/>
            <person name="Papp V."/>
            <person name="Albert L."/>
            <person name="Andreopoulos W."/>
            <person name="Angelini C."/>
            <person name="Antonin V."/>
            <person name="Barry K.W."/>
            <person name="Bougher N.L."/>
            <person name="Buchanan P."/>
            <person name="Buyck B."/>
            <person name="Bense V."/>
            <person name="Catcheside P."/>
            <person name="Chovatia M."/>
            <person name="Cooper J."/>
            <person name="Damon W."/>
            <person name="Desjardin D."/>
            <person name="Finy P."/>
            <person name="Geml J."/>
            <person name="Haridas S."/>
            <person name="Hughes K."/>
            <person name="Justo A."/>
            <person name="Karasinski D."/>
            <person name="Kautmanova I."/>
            <person name="Kiss B."/>
            <person name="Kocsube S."/>
            <person name="Kotiranta H."/>
            <person name="LaButti K.M."/>
            <person name="Lechner B.E."/>
            <person name="Liimatainen K."/>
            <person name="Lipzen A."/>
            <person name="Lukacs Z."/>
            <person name="Mihaltcheva S."/>
            <person name="Morgado L.N."/>
            <person name="Niskanen T."/>
            <person name="Noordeloos M.E."/>
            <person name="Ohm R.A."/>
            <person name="Ortiz-Santana B."/>
            <person name="Ovrebo C."/>
            <person name="Racz N."/>
            <person name="Riley R."/>
            <person name="Savchenko A."/>
            <person name="Shiryaev A."/>
            <person name="Soop K."/>
            <person name="Spirin V."/>
            <person name="Szebenyi C."/>
            <person name="Tomsovsky M."/>
            <person name="Tulloss R.E."/>
            <person name="Uehling J."/>
            <person name="Grigoriev I.V."/>
            <person name="Vagvolgyi C."/>
            <person name="Papp T."/>
            <person name="Martin F.M."/>
            <person name="Miettinen O."/>
            <person name="Hibbett D.S."/>
            <person name="Nagy L.G."/>
        </authorList>
    </citation>
    <scope>NUCLEOTIDE SEQUENCE [LARGE SCALE GENOMIC DNA]</scope>
    <source>
        <strain evidence="2 3">HHB13444</strain>
    </source>
</reference>
<sequence>MVRGQGSRPSAPTRRPDGAPGPSGSRSVSGRGVGGAGPSGSQASESAASRRPRQDSSSGMRRQLSPDSEEEVEQPKKKKKKIRILNPEKDDRAAAQTRVAPPTQSRRVSYTSASALSRSTRRFLDIGSPERESGDGADRQRPSTSRPSASTPNRPAPTSSASARQLPRTAGPKASVESAKSTGNRRHSAPVAPSQHEVIEILDSDDEYVPPPKAPPPPPKQPSPKSTSDLPLPRRRTIQPNKVPTVAYKEENGIIILDDSDDDEVAVPPPPAAQASTSQRKDSFIPPTATPAAPTIASPRKDASPVRRSPSIVPLVRSPSPGQSTSIRASPASSAHPPKQASSPLVAVEQADVSMLDDDPVREPPEDTMADAQMDDDVPEDLLPLEESQQGSDEEQTPPADEIVAQTDIPIPVASTTERDSSSPPGEEPPTREGTSAPEIASSTIRTVSPPEPGIEVESDVAPVVASPQPSSLAGATKALITRLSSVVLSAEPDSIREGTASPVSSILDPRLQDLALSGTSTESSASPAQASSTDPPVLPSASRAKSRSPKPASASLDILRVARKRRSSSQQRGAPSSSLSTTSSAPIPPSSSTASASMSTRLALTENSAATSALSVPARDTVEVAVPVTSQSSVEGVSSTKPISLAHDTVTENAMEVEPEHPRTIPADVQDDSMANGPTEDSQEGTAADSIVGQVSPFPRDVAVVVRNVVTVWKAGYWY</sequence>
<feature type="compositionally biased region" description="Low complexity" evidence="1">
    <location>
        <begin position="18"/>
        <end position="30"/>
    </location>
</feature>
<keyword evidence="3" id="KW-1185">Reference proteome</keyword>
<feature type="compositionally biased region" description="Low complexity" evidence="1">
    <location>
        <begin position="285"/>
        <end position="297"/>
    </location>
</feature>
<feature type="region of interest" description="Disordered" evidence="1">
    <location>
        <begin position="490"/>
        <end position="602"/>
    </location>
</feature>
<dbReference type="AlphaFoldDB" id="A0A5C3PLY4"/>
<feature type="compositionally biased region" description="Low complexity" evidence="1">
    <location>
        <begin position="142"/>
        <end position="164"/>
    </location>
</feature>
<organism evidence="2 3">
    <name type="scientific">Polyporus arcularius HHB13444</name>
    <dbReference type="NCBI Taxonomy" id="1314778"/>
    <lineage>
        <taxon>Eukaryota</taxon>
        <taxon>Fungi</taxon>
        <taxon>Dikarya</taxon>
        <taxon>Basidiomycota</taxon>
        <taxon>Agaricomycotina</taxon>
        <taxon>Agaricomycetes</taxon>
        <taxon>Polyporales</taxon>
        <taxon>Polyporaceae</taxon>
        <taxon>Polyporus</taxon>
    </lineage>
</organism>
<dbReference type="Proteomes" id="UP000308197">
    <property type="component" value="Unassembled WGS sequence"/>
</dbReference>
<feature type="compositionally biased region" description="Pro residues" evidence="1">
    <location>
        <begin position="209"/>
        <end position="222"/>
    </location>
</feature>
<evidence type="ECO:0000313" key="3">
    <source>
        <dbReference type="Proteomes" id="UP000308197"/>
    </source>
</evidence>
<feature type="compositionally biased region" description="Acidic residues" evidence="1">
    <location>
        <begin position="366"/>
        <end position="384"/>
    </location>
</feature>
<feature type="compositionally biased region" description="Basic and acidic residues" evidence="1">
    <location>
        <begin position="122"/>
        <end position="141"/>
    </location>
</feature>
<evidence type="ECO:0000313" key="2">
    <source>
        <dbReference type="EMBL" id="TFK90556.1"/>
    </source>
</evidence>
<dbReference type="InParanoid" id="A0A5C3PLY4"/>
<accession>A0A5C3PLY4</accession>
<proteinExistence type="predicted"/>
<gene>
    <name evidence="2" type="ORF">K466DRAFT_378514</name>
</gene>
<feature type="compositionally biased region" description="Low complexity" evidence="1">
    <location>
        <begin position="109"/>
        <end position="118"/>
    </location>
</feature>
<feature type="compositionally biased region" description="Polar residues" evidence="1">
    <location>
        <begin position="320"/>
        <end position="333"/>
    </location>
</feature>
<protein>
    <submittedName>
        <fullName evidence="2">Uncharacterized protein</fullName>
    </submittedName>
</protein>